<evidence type="ECO:0000256" key="3">
    <source>
        <dbReference type="ARBA" id="ARBA00023163"/>
    </source>
</evidence>
<sequence>MSTTVEKALKVLELLSTYGEPVKLVDLSRALNMNKSTTYRLLEKMSQLGYVRQESDSSRYMLTTRMWAIGVRAFRNFDLRAWTRRHLEELEREIEETAVLAVLEGVDVVIIDKRESAQAVQTMSVLGSRTPIHCSSLGKALLMGDMENLLPKLPRLRKFTDKTITTLPALRKEIEAARETGVAEAYDEYAIGVSGVSAPIHGVDGALLGVIGISLPTSRAKPPHLDKIRKAVRDHADRLSKALGGID</sequence>
<dbReference type="PANTHER" id="PTHR30136">
    <property type="entry name" value="HELIX-TURN-HELIX TRANSCRIPTIONAL REGULATOR, ICLR FAMILY"/>
    <property type="match status" value="1"/>
</dbReference>
<dbReference type="InterPro" id="IPR036388">
    <property type="entry name" value="WH-like_DNA-bd_sf"/>
</dbReference>
<dbReference type="GO" id="GO:0003700">
    <property type="term" value="F:DNA-binding transcription factor activity"/>
    <property type="evidence" value="ECO:0007669"/>
    <property type="project" value="TreeGrafter"/>
</dbReference>
<protein>
    <submittedName>
        <fullName evidence="6">Transcriptional regulator, IclR family</fullName>
    </submittedName>
</protein>
<dbReference type="Pfam" id="PF01614">
    <property type="entry name" value="IclR_C"/>
    <property type="match status" value="1"/>
</dbReference>
<accession>A0A1X7PRS5</accession>
<evidence type="ECO:0000259" key="5">
    <source>
        <dbReference type="PROSITE" id="PS51078"/>
    </source>
</evidence>
<dbReference type="InterPro" id="IPR005471">
    <property type="entry name" value="Tscrpt_reg_IclR_N"/>
</dbReference>
<dbReference type="EMBL" id="FXBL01000004">
    <property type="protein sequence ID" value="SMH54027.1"/>
    <property type="molecule type" value="Genomic_DNA"/>
</dbReference>
<dbReference type="InterPro" id="IPR050707">
    <property type="entry name" value="HTH_MetabolicPath_Reg"/>
</dbReference>
<dbReference type="PROSITE" id="PS51078">
    <property type="entry name" value="ICLR_ED"/>
    <property type="match status" value="1"/>
</dbReference>
<keyword evidence="3" id="KW-0804">Transcription</keyword>
<dbReference type="Gene3D" id="3.30.450.40">
    <property type="match status" value="1"/>
</dbReference>
<evidence type="ECO:0000256" key="2">
    <source>
        <dbReference type="ARBA" id="ARBA00023125"/>
    </source>
</evidence>
<dbReference type="Gene3D" id="1.10.10.10">
    <property type="entry name" value="Winged helix-like DNA-binding domain superfamily/Winged helix DNA-binding domain"/>
    <property type="match status" value="1"/>
</dbReference>
<evidence type="ECO:0000313" key="7">
    <source>
        <dbReference type="Proteomes" id="UP000193083"/>
    </source>
</evidence>
<feature type="domain" description="IclR-ED" evidence="5">
    <location>
        <begin position="65"/>
        <end position="245"/>
    </location>
</feature>
<dbReference type="AlphaFoldDB" id="A0A1X7PRS5"/>
<dbReference type="InterPro" id="IPR036390">
    <property type="entry name" value="WH_DNA-bd_sf"/>
</dbReference>
<dbReference type="InterPro" id="IPR014757">
    <property type="entry name" value="Tscrpt_reg_IclR_C"/>
</dbReference>
<dbReference type="Proteomes" id="UP000193083">
    <property type="component" value="Unassembled WGS sequence"/>
</dbReference>
<dbReference type="RefSeq" id="WP_085466638.1">
    <property type="nucleotide sequence ID" value="NZ_FXBL01000004.1"/>
</dbReference>
<name>A0A1X7PRS5_9HYPH</name>
<evidence type="ECO:0000256" key="1">
    <source>
        <dbReference type="ARBA" id="ARBA00023015"/>
    </source>
</evidence>
<organism evidence="6 7">
    <name type="scientific">Mesorhizobium australicum</name>
    <dbReference type="NCBI Taxonomy" id="536018"/>
    <lineage>
        <taxon>Bacteria</taxon>
        <taxon>Pseudomonadati</taxon>
        <taxon>Pseudomonadota</taxon>
        <taxon>Alphaproteobacteria</taxon>
        <taxon>Hyphomicrobiales</taxon>
        <taxon>Phyllobacteriaceae</taxon>
        <taxon>Mesorhizobium</taxon>
    </lineage>
</organism>
<dbReference type="GO" id="GO:0045892">
    <property type="term" value="P:negative regulation of DNA-templated transcription"/>
    <property type="evidence" value="ECO:0007669"/>
    <property type="project" value="TreeGrafter"/>
</dbReference>
<dbReference type="GO" id="GO:0003677">
    <property type="term" value="F:DNA binding"/>
    <property type="evidence" value="ECO:0007669"/>
    <property type="project" value="UniProtKB-KW"/>
</dbReference>
<dbReference type="PROSITE" id="PS51077">
    <property type="entry name" value="HTH_ICLR"/>
    <property type="match status" value="1"/>
</dbReference>
<keyword evidence="7" id="KW-1185">Reference proteome</keyword>
<feature type="domain" description="HTH iclR-type" evidence="4">
    <location>
        <begin position="2"/>
        <end position="64"/>
    </location>
</feature>
<dbReference type="SMART" id="SM00346">
    <property type="entry name" value="HTH_ICLR"/>
    <property type="match status" value="1"/>
</dbReference>
<dbReference type="InterPro" id="IPR029016">
    <property type="entry name" value="GAF-like_dom_sf"/>
</dbReference>
<dbReference type="SUPFAM" id="SSF55781">
    <property type="entry name" value="GAF domain-like"/>
    <property type="match status" value="1"/>
</dbReference>
<reference evidence="6 7" key="1">
    <citation type="submission" date="2017-04" db="EMBL/GenBank/DDBJ databases">
        <authorList>
            <person name="Afonso C.L."/>
            <person name="Miller P.J."/>
            <person name="Scott M.A."/>
            <person name="Spackman E."/>
            <person name="Goraichik I."/>
            <person name="Dimitrov K.M."/>
            <person name="Suarez D.L."/>
            <person name="Swayne D.E."/>
        </authorList>
    </citation>
    <scope>NUCLEOTIDE SEQUENCE [LARGE SCALE GENOMIC DNA]</scope>
    <source>
        <strain evidence="6 7">B5P</strain>
    </source>
</reference>
<dbReference type="SUPFAM" id="SSF46785">
    <property type="entry name" value="Winged helix' DNA-binding domain"/>
    <property type="match status" value="1"/>
</dbReference>
<gene>
    <name evidence="6" type="ORF">SAMN02982922_5000</name>
</gene>
<proteinExistence type="predicted"/>
<dbReference type="PANTHER" id="PTHR30136:SF24">
    <property type="entry name" value="HTH-TYPE TRANSCRIPTIONAL REPRESSOR ALLR"/>
    <property type="match status" value="1"/>
</dbReference>
<dbReference type="OrthoDB" id="6057486at2"/>
<evidence type="ECO:0000259" key="4">
    <source>
        <dbReference type="PROSITE" id="PS51077"/>
    </source>
</evidence>
<evidence type="ECO:0000313" key="6">
    <source>
        <dbReference type="EMBL" id="SMH54027.1"/>
    </source>
</evidence>
<keyword evidence="2" id="KW-0238">DNA-binding</keyword>
<dbReference type="Pfam" id="PF09339">
    <property type="entry name" value="HTH_IclR"/>
    <property type="match status" value="1"/>
</dbReference>
<keyword evidence="1" id="KW-0805">Transcription regulation</keyword>